<sequence length="1018" mass="110029">MASNLSQDFVQAKRFISRRYVQIPKDQAQLLDNDGDRAWYENLSRDSRPMVNVPPGVLENLHRRKSADIAQQSSHVQPESPITASTPPGSAHGEDNEEADEGTPIPWSQSPPRPRPDQSVQRAEQTLPLMNLPVSPGRARPKREAPPAYIEHAPSSSAVQSEGLEIQPLEALSQASGPPVNRPAVRAVATDSDQPGATPPSAQEHTIPSTFSGTGQSDEQQPPAKKQRRMVESTHSDKDSGSREQSMISEASPRPLPRAHGSNKQSSATNVSTPLSIAQAASEQSRQSSLPKAVSASGVDRDSSSNLTPTWEGRRAEMATQREALIKAPASSLPLPGPQPAQADSRRSTPNRTRRSLGHPRNGPNARTPYEEFKLAYPDYQESANMFVSALLNVERLKRDWALPEFLYDDFVRAFSTGYLQYISMSLITDADKILTAVQWYNDNVKNVEYRQNVITKDNIHDMVKAHAIEVRKVRKSIGGSEPTVDGAGAAHGTLDENPEDEDEQDEQGVDSRDPGEAERQEGASAPTRSPELHIASPGAMEVETTTGLIGSEAPLMSQLEPATGEQPSHIVTGESDMNGQSPFEDNVLGNGPQRRSSFAKVATESVDKLVFDKKEREANNLIQSVTQMDEAAGEEESGASGADVEHATEDDMPGFKMTPELFIGSPGLETTGVAASIEYERQEVVNGLHRGACSPTGSFASQEDIQMEDSDEDEDPEDGPEAPIDVDQSRPASENHRQTPEVGISEGVHRNGVTPEVKTTPGPSKSSAARQSVRKSFTEVSTPAASETGSVSRRFLAPLPSSSRSPSRSRTTNINGDESVQERAISPPAKEAQNAFSILADSSDEEAEAFDPPPKKAEKAAVQRPWTEKYSLAEFQTQAPTSDDDESDAFDEPVNVPKPPPRTAARSSPAIKSGTKPRPSSMAPVASTAAAATSNQTEVAQKVVTGHRRVVSRVSTGSFSGAGKSGSPVSSERSYANVPMSKKRVNETREERSRRLKEHFRKRMSGKTPSSTAMSKQ</sequence>
<feature type="region of interest" description="Disordered" evidence="1">
    <location>
        <begin position="328"/>
        <end position="369"/>
    </location>
</feature>
<proteinExistence type="predicted"/>
<feature type="region of interest" description="Disordered" evidence="1">
    <location>
        <begin position="561"/>
        <end position="599"/>
    </location>
</feature>
<feature type="region of interest" description="Disordered" evidence="1">
    <location>
        <begin position="475"/>
        <end position="539"/>
    </location>
</feature>
<evidence type="ECO:0000313" key="3">
    <source>
        <dbReference type="Proteomes" id="UP000283895"/>
    </source>
</evidence>
<dbReference type="Proteomes" id="UP000283895">
    <property type="component" value="Unassembled WGS sequence"/>
</dbReference>
<gene>
    <name evidence="2" type="ORF">VMCG_03513</name>
</gene>
<accession>A0A423WWQ6</accession>
<feature type="compositionally biased region" description="Acidic residues" evidence="1">
    <location>
        <begin position="497"/>
        <end position="509"/>
    </location>
</feature>
<dbReference type="AlphaFoldDB" id="A0A423WWQ6"/>
<feature type="compositionally biased region" description="Polar residues" evidence="1">
    <location>
        <begin position="191"/>
        <end position="220"/>
    </location>
</feature>
<evidence type="ECO:0000313" key="2">
    <source>
        <dbReference type="EMBL" id="ROW07900.1"/>
    </source>
</evidence>
<reference evidence="2 3" key="1">
    <citation type="submission" date="2015-09" db="EMBL/GenBank/DDBJ databases">
        <title>Host preference determinants of Valsa canker pathogens revealed by comparative genomics.</title>
        <authorList>
            <person name="Yin Z."/>
            <person name="Huang L."/>
        </authorList>
    </citation>
    <scope>NUCLEOTIDE SEQUENCE [LARGE SCALE GENOMIC DNA]</scope>
    <source>
        <strain evidence="2 3">03-1</strain>
    </source>
</reference>
<comment type="caution">
    <text evidence="2">The sequence shown here is derived from an EMBL/GenBank/DDBJ whole genome shotgun (WGS) entry which is preliminary data.</text>
</comment>
<feature type="compositionally biased region" description="Polar residues" evidence="1">
    <location>
        <begin position="69"/>
        <end position="88"/>
    </location>
</feature>
<feature type="compositionally biased region" description="Polar residues" evidence="1">
    <location>
        <begin position="696"/>
        <end position="705"/>
    </location>
</feature>
<keyword evidence="3" id="KW-1185">Reference proteome</keyword>
<feature type="compositionally biased region" description="Basic residues" evidence="1">
    <location>
        <begin position="995"/>
        <end position="1006"/>
    </location>
</feature>
<feature type="region of interest" description="Disordered" evidence="1">
    <location>
        <begin position="62"/>
        <end position="313"/>
    </location>
</feature>
<dbReference type="EMBL" id="LKEA01000007">
    <property type="protein sequence ID" value="ROW07900.1"/>
    <property type="molecule type" value="Genomic_DNA"/>
</dbReference>
<feature type="compositionally biased region" description="Basic and acidic residues" evidence="1">
    <location>
        <begin position="229"/>
        <end position="242"/>
    </location>
</feature>
<protein>
    <submittedName>
        <fullName evidence="2">Uncharacterized protein</fullName>
    </submittedName>
</protein>
<feature type="region of interest" description="Disordered" evidence="1">
    <location>
        <begin position="625"/>
        <end position="659"/>
    </location>
</feature>
<feature type="compositionally biased region" description="Basic and acidic residues" evidence="1">
    <location>
        <begin position="510"/>
        <end position="522"/>
    </location>
</feature>
<organism evidence="2 3">
    <name type="scientific">Cytospora schulzeri</name>
    <dbReference type="NCBI Taxonomy" id="448051"/>
    <lineage>
        <taxon>Eukaryota</taxon>
        <taxon>Fungi</taxon>
        <taxon>Dikarya</taxon>
        <taxon>Ascomycota</taxon>
        <taxon>Pezizomycotina</taxon>
        <taxon>Sordariomycetes</taxon>
        <taxon>Sordariomycetidae</taxon>
        <taxon>Diaporthales</taxon>
        <taxon>Cytosporaceae</taxon>
        <taxon>Cytospora</taxon>
    </lineage>
</organism>
<name>A0A423WWQ6_9PEZI</name>
<feature type="compositionally biased region" description="Low complexity" evidence="1">
    <location>
        <begin position="793"/>
        <end position="811"/>
    </location>
</feature>
<feature type="region of interest" description="Disordered" evidence="1">
    <location>
        <begin position="690"/>
        <end position="1018"/>
    </location>
</feature>
<feature type="compositionally biased region" description="Polar residues" evidence="1">
    <location>
        <begin position="762"/>
        <end position="792"/>
    </location>
</feature>
<feature type="compositionally biased region" description="Low complexity" evidence="1">
    <location>
        <begin position="920"/>
        <end position="935"/>
    </location>
</feature>
<feature type="compositionally biased region" description="Polar residues" evidence="1">
    <location>
        <begin position="262"/>
        <end position="275"/>
    </location>
</feature>
<dbReference type="OrthoDB" id="3538943at2759"/>
<dbReference type="STRING" id="356882.A0A423WWQ6"/>
<feature type="compositionally biased region" description="Basic and acidic residues" evidence="1">
    <location>
        <begin position="985"/>
        <end position="994"/>
    </location>
</feature>
<feature type="compositionally biased region" description="Acidic residues" evidence="1">
    <location>
        <begin position="706"/>
        <end position="721"/>
    </location>
</feature>
<feature type="compositionally biased region" description="Acidic residues" evidence="1">
    <location>
        <begin position="883"/>
        <end position="892"/>
    </location>
</feature>
<feature type="compositionally biased region" description="Polar residues" evidence="1">
    <location>
        <begin position="1008"/>
        <end position="1018"/>
    </location>
</feature>
<feature type="compositionally biased region" description="Low complexity" evidence="1">
    <location>
        <begin position="276"/>
        <end position="289"/>
    </location>
</feature>
<evidence type="ECO:0000256" key="1">
    <source>
        <dbReference type="SAM" id="MobiDB-lite"/>
    </source>
</evidence>